<accession>A0A9P8PPP2</accession>
<dbReference type="OrthoDB" id="447103at2759"/>
<comment type="caution">
    <text evidence="3">The sequence shown here is derived from an EMBL/GenBank/DDBJ whole genome shotgun (WGS) entry which is preliminary data.</text>
</comment>
<dbReference type="InterPro" id="IPR011009">
    <property type="entry name" value="Kinase-like_dom_sf"/>
</dbReference>
<dbReference type="Pfam" id="PF07714">
    <property type="entry name" value="PK_Tyr_Ser-Thr"/>
    <property type="match status" value="1"/>
</dbReference>
<dbReference type="SUPFAM" id="SSF48371">
    <property type="entry name" value="ARM repeat"/>
    <property type="match status" value="1"/>
</dbReference>
<dbReference type="GO" id="GO:0006409">
    <property type="term" value="P:tRNA export from nucleus"/>
    <property type="evidence" value="ECO:0007669"/>
    <property type="project" value="TreeGrafter"/>
</dbReference>
<evidence type="ECO:0000259" key="2">
    <source>
        <dbReference type="PROSITE" id="PS50011"/>
    </source>
</evidence>
<dbReference type="GO" id="GO:0004672">
    <property type="term" value="F:protein kinase activity"/>
    <property type="evidence" value="ECO:0007669"/>
    <property type="project" value="InterPro"/>
</dbReference>
<feature type="compositionally biased region" description="Acidic residues" evidence="1">
    <location>
        <begin position="702"/>
        <end position="713"/>
    </location>
</feature>
<proteinExistence type="predicted"/>
<feature type="domain" description="Protein kinase" evidence="2">
    <location>
        <begin position="16"/>
        <end position="308"/>
    </location>
</feature>
<dbReference type="AlphaFoldDB" id="A0A9P8PPP2"/>
<feature type="region of interest" description="Disordered" evidence="1">
    <location>
        <begin position="616"/>
        <end position="713"/>
    </location>
</feature>
<dbReference type="InterPro" id="IPR000719">
    <property type="entry name" value="Prot_kinase_dom"/>
</dbReference>
<dbReference type="SUPFAM" id="SSF56112">
    <property type="entry name" value="Protein kinase-like (PK-like)"/>
    <property type="match status" value="1"/>
</dbReference>
<feature type="compositionally biased region" description="Acidic residues" evidence="1">
    <location>
        <begin position="623"/>
        <end position="641"/>
    </location>
</feature>
<organism evidence="3 4">
    <name type="scientific">Wickerhamomyces mucosus</name>
    <dbReference type="NCBI Taxonomy" id="1378264"/>
    <lineage>
        <taxon>Eukaryota</taxon>
        <taxon>Fungi</taxon>
        <taxon>Dikarya</taxon>
        <taxon>Ascomycota</taxon>
        <taxon>Saccharomycotina</taxon>
        <taxon>Saccharomycetes</taxon>
        <taxon>Phaffomycetales</taxon>
        <taxon>Wickerhamomycetaceae</taxon>
        <taxon>Wickerhamomyces</taxon>
    </lineage>
</organism>
<protein>
    <recommendedName>
        <fullName evidence="2">Protein kinase domain-containing protein</fullName>
    </recommendedName>
</protein>
<dbReference type="InterPro" id="IPR016024">
    <property type="entry name" value="ARM-type_fold"/>
</dbReference>
<dbReference type="PANTHER" id="PTHR12984:SF3">
    <property type="entry name" value="N-TERMINAL KINASE-LIKE PROTEIN"/>
    <property type="match status" value="1"/>
</dbReference>
<keyword evidence="4" id="KW-1185">Reference proteome</keyword>
<evidence type="ECO:0000256" key="1">
    <source>
        <dbReference type="SAM" id="MobiDB-lite"/>
    </source>
</evidence>
<feature type="compositionally biased region" description="Basic and acidic residues" evidence="1">
    <location>
        <begin position="643"/>
        <end position="653"/>
    </location>
</feature>
<name>A0A9P8PPP2_9ASCO</name>
<sequence>MNFLKSISNTLIGPSIPYSIGLDHNIDGSIWKINDGSRKSDSLPVSIFQFNKSTNSKVNNELKFASNAAKFFKSLKLPNVINVLDVIEDDSIIYIITERIISLQEYLLKCNDINDDLKLLIIYQVTKCLKFLNVEGNSILGQLWLNNIFINQDGLIKIGGFEIISKKNENNFDLINIKDPRFNLSGIIPPELQNNSGKLNKLDSFQLGIFIFKLFNLNQSNFQIQDLNRNGFINNIPRIILSDFKKLITNSLTVKLSIEQFWSSIEMKLVENIELIQIFEKFIQDYPFYQSQDEKLNNLIEISNHLYLQGFYENKILVELIKIYNNSPSNLNILQIILSHDIAIELKDHIFINSIKPIIFKSFTIPDRSIRLYLLTIILPSIITKLSKSEINDKIFPNFITGFADSNGKIRQESLKQILNLVPYLNSRQLNNDILRILAKLQTDELVEIRTLTTLILSKISEYLDKSTRSNVLAIAFGKALKDQFLSTRFAALKALDENIEIFSPEVIANKILTVIAPGLLDKSLQIRTESKKLFEKYLNKVYDQSNNLSDDIKQEEIITFDFENALNQLNLSKDNNVKSNDESQSSKIEGGFNLNHTISSSDSLVKEISKTLQKPSSWNDDVNVDDNDGWGFGSDDEIDGNETFHESNEIKPKINRLVTESTTKSSKKSTPIKQNRNISNTGGGGLKLKPKSKLQQLNLEPQDDDDDWGDGW</sequence>
<dbReference type="GO" id="GO:0005737">
    <property type="term" value="C:cytoplasm"/>
    <property type="evidence" value="ECO:0007669"/>
    <property type="project" value="TreeGrafter"/>
</dbReference>
<reference evidence="3" key="1">
    <citation type="journal article" date="2021" name="Open Biol.">
        <title>Shared evolutionary footprints suggest mitochondrial oxidative damage underlies multiple complex I losses in fungi.</title>
        <authorList>
            <person name="Schikora-Tamarit M.A."/>
            <person name="Marcet-Houben M."/>
            <person name="Nosek J."/>
            <person name="Gabaldon T."/>
        </authorList>
    </citation>
    <scope>NUCLEOTIDE SEQUENCE</scope>
    <source>
        <strain evidence="3">CBS6341</strain>
    </source>
</reference>
<dbReference type="Gene3D" id="1.25.10.10">
    <property type="entry name" value="Leucine-rich Repeat Variant"/>
    <property type="match status" value="1"/>
</dbReference>
<evidence type="ECO:0000313" key="3">
    <source>
        <dbReference type="EMBL" id="KAH3676123.1"/>
    </source>
</evidence>
<gene>
    <name evidence="3" type="ORF">WICMUC_002420</name>
</gene>
<dbReference type="GO" id="GO:0005524">
    <property type="term" value="F:ATP binding"/>
    <property type="evidence" value="ECO:0007669"/>
    <property type="project" value="InterPro"/>
</dbReference>
<evidence type="ECO:0000313" key="4">
    <source>
        <dbReference type="Proteomes" id="UP000769528"/>
    </source>
</evidence>
<dbReference type="InterPro" id="IPR011989">
    <property type="entry name" value="ARM-like"/>
</dbReference>
<dbReference type="PROSITE" id="PS50011">
    <property type="entry name" value="PROTEIN_KINASE_DOM"/>
    <property type="match status" value="1"/>
</dbReference>
<dbReference type="EMBL" id="JAEUBF010000681">
    <property type="protein sequence ID" value="KAH3676123.1"/>
    <property type="molecule type" value="Genomic_DNA"/>
</dbReference>
<feature type="compositionally biased region" description="Polar residues" evidence="1">
    <location>
        <begin position="672"/>
        <end position="681"/>
    </location>
</feature>
<dbReference type="Proteomes" id="UP000769528">
    <property type="component" value="Unassembled WGS sequence"/>
</dbReference>
<reference evidence="3" key="2">
    <citation type="submission" date="2021-01" db="EMBL/GenBank/DDBJ databases">
        <authorList>
            <person name="Schikora-Tamarit M.A."/>
        </authorList>
    </citation>
    <scope>NUCLEOTIDE SEQUENCE</scope>
    <source>
        <strain evidence="3">CBS6341</strain>
    </source>
</reference>
<dbReference type="InterPro" id="IPR051177">
    <property type="entry name" value="CIK-Related_Protein"/>
</dbReference>
<dbReference type="InterPro" id="IPR001245">
    <property type="entry name" value="Ser-Thr/Tyr_kinase_cat_dom"/>
</dbReference>
<dbReference type="PANTHER" id="PTHR12984">
    <property type="entry name" value="SCY1-RELATED S/T PROTEIN KINASE-LIKE"/>
    <property type="match status" value="1"/>
</dbReference>
<dbReference type="Gene3D" id="3.30.200.20">
    <property type="entry name" value="Phosphorylase Kinase, domain 1"/>
    <property type="match status" value="1"/>
</dbReference>
<dbReference type="Gene3D" id="1.10.510.10">
    <property type="entry name" value="Transferase(Phosphotransferase) domain 1"/>
    <property type="match status" value="1"/>
</dbReference>